<dbReference type="InterPro" id="IPR050546">
    <property type="entry name" value="Glycosyl_Hydrlase_16"/>
</dbReference>
<keyword evidence="2 4" id="KW-0732">Signal</keyword>
<gene>
    <name evidence="6" type="ORF">C1A40_01995</name>
</gene>
<dbReference type="InterPro" id="IPR008999">
    <property type="entry name" value="Actin-crosslinking"/>
</dbReference>
<dbReference type="PANTHER" id="PTHR10963">
    <property type="entry name" value="GLYCOSYL HYDROLASE-RELATED"/>
    <property type="match status" value="1"/>
</dbReference>
<sequence length="784" mass="86353">MKNSNFYQKHRKFFLSATSFLLLTIVAYAQKPTKTENPSDQWAIKWNASDEFNNSTPDWAKWIKTGNLPNTTAWKWDNQQNVKISDDGVAALTMRQNPNNASDSGTYFKSGILKSYNTFTYGYFEAKIKGAHIGEGVCPSFWLYSNFDYTVGEGQTVYSEIDIVELQQFDWYEGHQDDVRDIDLNLHAVVKQNGQGVWRRPKMHPDEQLNKWRAPWDPTQDFHIYGCEVNEQEIIWYIDGVEVARKPNTYWHRPMNVTLSLGLRKPFVEFYNNRNNAVNPESSAATREKLKDIPTTMYVDYVRVWEKSDTSVTPPSSSIGVIENNGFESGDLTHWDASSGASEVLRNNASSGQHAGYVNNSSIAQLVTLKANTTYKVTAKGKAANSGVSTFLGISESSSNTLIGNYEFYSTSYSTGEVSLTTGNSDTVYRIWYWSSGQGYCDDFTLEEVDGDASQPVAVTGVSLNKTTATIEKGNSTTLSANVSPQNATNKNVTWQVSNSQVLSVSNGQITALKAGNASVTVTTQDGNHVASCNITVTEVTGDGSGDDGSSNTEVPQSGQTISLKSSEGLFLTVNTGAQTAIQATQNNVNSKEQFVVVTEGNFIGLQSVSTNKYVTTASDNTIKCGASGVFNRQQFAFESNGSGGFYIKSKINGLYWKLDQNSSAKGISATASKNQASIFNWDVVGATNKQQTLKTSNDESLAADKINVYPNPYSSGELTIKLAKAYTGSIEFKNINGQDVLRLNVNNQNHINISNSELRLPRGLYFISLNIEGKTMVKKWLVN</sequence>
<dbReference type="InterPro" id="IPR013320">
    <property type="entry name" value="ConA-like_dom_sf"/>
</dbReference>
<evidence type="ECO:0000313" key="7">
    <source>
        <dbReference type="Proteomes" id="UP000236592"/>
    </source>
</evidence>
<dbReference type="Pfam" id="PF00722">
    <property type="entry name" value="Glyco_hydro_16"/>
    <property type="match status" value="1"/>
</dbReference>
<protein>
    <recommendedName>
        <fullName evidence="5">GH16 domain-containing protein</fullName>
    </recommendedName>
</protein>
<organism evidence="6 7">
    <name type="scientific">Pseudotamlana carrageenivorans</name>
    <dbReference type="NCBI Taxonomy" id="2069432"/>
    <lineage>
        <taxon>Bacteria</taxon>
        <taxon>Pseudomonadati</taxon>
        <taxon>Bacteroidota</taxon>
        <taxon>Flavobacteriia</taxon>
        <taxon>Flavobacteriales</taxon>
        <taxon>Flavobacteriaceae</taxon>
        <taxon>Pseudotamlana</taxon>
    </lineage>
</organism>
<dbReference type="Gene3D" id="2.60.40.1080">
    <property type="match status" value="1"/>
</dbReference>
<dbReference type="CDD" id="cd00257">
    <property type="entry name" value="beta-trefoil_FSCN-like"/>
    <property type="match status" value="1"/>
</dbReference>
<feature type="signal peptide" evidence="4">
    <location>
        <begin position="1"/>
        <end position="29"/>
    </location>
</feature>
<feature type="region of interest" description="Disordered" evidence="3">
    <location>
        <begin position="540"/>
        <end position="559"/>
    </location>
</feature>
<evidence type="ECO:0000256" key="3">
    <source>
        <dbReference type="SAM" id="MobiDB-lite"/>
    </source>
</evidence>
<dbReference type="AlphaFoldDB" id="A0A2I7SEJ5"/>
<reference evidence="7" key="1">
    <citation type="submission" date="2018-01" db="EMBL/GenBank/DDBJ databases">
        <title>Complete genome of Tamlana sp. UJ94.</title>
        <authorList>
            <person name="Jung J."/>
            <person name="Chung D."/>
            <person name="Bae S.S."/>
            <person name="Baek K."/>
        </authorList>
    </citation>
    <scope>NUCLEOTIDE SEQUENCE [LARGE SCALE GENOMIC DNA]</scope>
    <source>
        <strain evidence="7">UJ94</strain>
    </source>
</reference>
<dbReference type="Gene3D" id="2.60.120.260">
    <property type="entry name" value="Galactose-binding domain-like"/>
    <property type="match status" value="1"/>
</dbReference>
<dbReference type="KEGG" id="taj:C1A40_01995"/>
<dbReference type="InterPro" id="IPR003343">
    <property type="entry name" value="Big_2"/>
</dbReference>
<evidence type="ECO:0000256" key="4">
    <source>
        <dbReference type="SAM" id="SignalP"/>
    </source>
</evidence>
<comment type="similarity">
    <text evidence="1">Belongs to the glycosyl hydrolase 16 family.</text>
</comment>
<evidence type="ECO:0000313" key="6">
    <source>
        <dbReference type="EMBL" id="AUS04317.1"/>
    </source>
</evidence>
<dbReference type="InterPro" id="IPR000757">
    <property type="entry name" value="Beta-glucanase-like"/>
</dbReference>
<evidence type="ECO:0000256" key="1">
    <source>
        <dbReference type="ARBA" id="ARBA00006865"/>
    </source>
</evidence>
<dbReference type="InterPro" id="IPR026444">
    <property type="entry name" value="Secre_tail"/>
</dbReference>
<dbReference type="EMBL" id="CP025938">
    <property type="protein sequence ID" value="AUS04317.1"/>
    <property type="molecule type" value="Genomic_DNA"/>
</dbReference>
<evidence type="ECO:0000256" key="2">
    <source>
        <dbReference type="ARBA" id="ARBA00022729"/>
    </source>
</evidence>
<dbReference type="NCBIfam" id="TIGR04183">
    <property type="entry name" value="Por_Secre_tail"/>
    <property type="match status" value="1"/>
</dbReference>
<dbReference type="OrthoDB" id="973752at2"/>
<dbReference type="SUPFAM" id="SSF49373">
    <property type="entry name" value="Invasin/intimin cell-adhesion fragments"/>
    <property type="match status" value="1"/>
</dbReference>
<dbReference type="GO" id="GO:0004553">
    <property type="term" value="F:hydrolase activity, hydrolyzing O-glycosyl compounds"/>
    <property type="evidence" value="ECO:0007669"/>
    <property type="project" value="InterPro"/>
</dbReference>
<name>A0A2I7SEJ5_9FLAO</name>
<dbReference type="Pfam" id="PF02368">
    <property type="entry name" value="Big_2"/>
    <property type="match status" value="1"/>
</dbReference>
<keyword evidence="7" id="KW-1185">Reference proteome</keyword>
<dbReference type="GO" id="GO:0005975">
    <property type="term" value="P:carbohydrate metabolic process"/>
    <property type="evidence" value="ECO:0007669"/>
    <property type="project" value="InterPro"/>
</dbReference>
<proteinExistence type="inferred from homology"/>
<feature type="domain" description="GH16" evidence="5">
    <location>
        <begin position="32"/>
        <end position="310"/>
    </location>
</feature>
<dbReference type="Pfam" id="PF18962">
    <property type="entry name" value="Por_Secre_tail"/>
    <property type="match status" value="1"/>
</dbReference>
<accession>A0A2I7SEJ5</accession>
<dbReference type="PROSITE" id="PS51762">
    <property type="entry name" value="GH16_2"/>
    <property type="match status" value="1"/>
</dbReference>
<dbReference type="PANTHER" id="PTHR10963:SF55">
    <property type="entry name" value="GLYCOSIDE HYDROLASE FAMILY 16 PROTEIN"/>
    <property type="match status" value="1"/>
</dbReference>
<dbReference type="SUPFAM" id="SSF49899">
    <property type="entry name" value="Concanavalin A-like lectins/glucanases"/>
    <property type="match status" value="1"/>
</dbReference>
<dbReference type="Gene3D" id="2.60.120.200">
    <property type="match status" value="1"/>
</dbReference>
<dbReference type="Proteomes" id="UP000236592">
    <property type="component" value="Chromosome"/>
</dbReference>
<dbReference type="SMART" id="SM00635">
    <property type="entry name" value="BID_2"/>
    <property type="match status" value="1"/>
</dbReference>
<evidence type="ECO:0000259" key="5">
    <source>
        <dbReference type="PROSITE" id="PS51762"/>
    </source>
</evidence>
<dbReference type="SUPFAM" id="SSF50405">
    <property type="entry name" value="Actin-crosslinking proteins"/>
    <property type="match status" value="1"/>
</dbReference>
<dbReference type="InterPro" id="IPR008964">
    <property type="entry name" value="Invasin/intimin_cell_adhesion"/>
</dbReference>
<feature type="chain" id="PRO_5014372038" description="GH16 domain-containing protein" evidence="4">
    <location>
        <begin position="30"/>
        <end position="784"/>
    </location>
</feature>
<dbReference type="Gene3D" id="2.80.10.50">
    <property type="match status" value="1"/>
</dbReference>
<dbReference type="RefSeq" id="WP_102994428.1">
    <property type="nucleotide sequence ID" value="NZ_CP025938.1"/>
</dbReference>